<dbReference type="EMBL" id="ASPP01025558">
    <property type="protein sequence ID" value="ETO07924.1"/>
    <property type="molecule type" value="Genomic_DNA"/>
</dbReference>
<protein>
    <recommendedName>
        <fullName evidence="1">Fibronectin type-III domain-containing protein</fullName>
    </recommendedName>
</protein>
<feature type="domain" description="Fibronectin type-III" evidence="1">
    <location>
        <begin position="306"/>
        <end position="404"/>
    </location>
</feature>
<name>X6M235_RETFI</name>
<dbReference type="SUPFAM" id="SSF49265">
    <property type="entry name" value="Fibronectin type III"/>
    <property type="match status" value="1"/>
</dbReference>
<dbReference type="PROSITE" id="PS50853">
    <property type="entry name" value="FN3"/>
    <property type="match status" value="1"/>
</dbReference>
<dbReference type="InterPro" id="IPR036116">
    <property type="entry name" value="FN3_sf"/>
</dbReference>
<feature type="non-terminal residue" evidence="2">
    <location>
        <position position="541"/>
    </location>
</feature>
<dbReference type="Proteomes" id="UP000023152">
    <property type="component" value="Unassembled WGS sequence"/>
</dbReference>
<reference evidence="2 3" key="1">
    <citation type="journal article" date="2013" name="Curr. Biol.">
        <title>The Genome of the Foraminiferan Reticulomyxa filosa.</title>
        <authorList>
            <person name="Glockner G."/>
            <person name="Hulsmann N."/>
            <person name="Schleicher M."/>
            <person name="Noegel A.A."/>
            <person name="Eichinger L."/>
            <person name="Gallinger C."/>
            <person name="Pawlowski J."/>
            <person name="Sierra R."/>
            <person name="Euteneuer U."/>
            <person name="Pillet L."/>
            <person name="Moustafa A."/>
            <person name="Platzer M."/>
            <person name="Groth M."/>
            <person name="Szafranski K."/>
            <person name="Schliwa M."/>
        </authorList>
    </citation>
    <scope>NUCLEOTIDE SEQUENCE [LARGE SCALE GENOMIC DNA]</scope>
</reference>
<proteinExistence type="predicted"/>
<accession>X6M235</accession>
<sequence>MKEECTYLHIINKKRNREKGLMIKIYMDDGSCTTKFECHYEMIHFTNLNVGSLKEVTYKDVVNQIKVQFGTKFPGIMDDNYTVNIKWKLASFKKAYIILASESKDVQISDDSTLQEEFLDESDSETSSDENESTPKIIKKLLVRKIVEFTPVETKVIGVETEQLIFCWKMTNDSLKAIENNMKRYNEEKLQLYEMTSQKMWWFSVCVISPLSSSDNVEDLKQSDKEKVANNKQYLKVENNKNYIIVKELSKDTSYEICVQTCFEWPSINNLQQIDKKLESSWTATIRAKTHKNFEHTLGLQRLPLRPLFPHVTMFFPTEVHLGWMPAVFPPIDEKTTETTIDYVIREYNHHKGEVITRVKNESCCQIIGLKENEEYMVTISGVQCSTNETTEESWPVIFKTPPTLAQGDTFELSQPNQIRLFYYNDNSKSSKYMCWSSPYQGIGNDNYFKAYEKLLICHSVWVPLTPTSNGYSLRIQTICEFNKNTYKSLSTQDMKVPAEMIISNESKRLHYIFLLTNKQPQRGGFLLQPDINGLLFVYLF</sequence>
<evidence type="ECO:0000313" key="3">
    <source>
        <dbReference type="Proteomes" id="UP000023152"/>
    </source>
</evidence>
<keyword evidence="3" id="KW-1185">Reference proteome</keyword>
<organism evidence="2 3">
    <name type="scientific">Reticulomyxa filosa</name>
    <dbReference type="NCBI Taxonomy" id="46433"/>
    <lineage>
        <taxon>Eukaryota</taxon>
        <taxon>Sar</taxon>
        <taxon>Rhizaria</taxon>
        <taxon>Retaria</taxon>
        <taxon>Foraminifera</taxon>
        <taxon>Monothalamids</taxon>
        <taxon>Reticulomyxidae</taxon>
        <taxon>Reticulomyxa</taxon>
    </lineage>
</organism>
<dbReference type="AlphaFoldDB" id="X6M235"/>
<gene>
    <name evidence="2" type="ORF">RFI_29466</name>
</gene>
<dbReference type="InterPro" id="IPR003961">
    <property type="entry name" value="FN3_dom"/>
</dbReference>
<evidence type="ECO:0000259" key="1">
    <source>
        <dbReference type="PROSITE" id="PS50853"/>
    </source>
</evidence>
<comment type="caution">
    <text evidence="2">The sequence shown here is derived from an EMBL/GenBank/DDBJ whole genome shotgun (WGS) entry which is preliminary data.</text>
</comment>
<evidence type="ECO:0000313" key="2">
    <source>
        <dbReference type="EMBL" id="ETO07924.1"/>
    </source>
</evidence>